<feature type="signal peptide" evidence="9">
    <location>
        <begin position="1"/>
        <end position="21"/>
    </location>
</feature>
<evidence type="ECO:0000313" key="11">
    <source>
        <dbReference type="Proteomes" id="UP000824193"/>
    </source>
</evidence>
<dbReference type="GO" id="GO:0033214">
    <property type="term" value="P:siderophore-iron import into cell"/>
    <property type="evidence" value="ECO:0007669"/>
    <property type="project" value="TreeGrafter"/>
</dbReference>
<dbReference type="SUPFAM" id="SSF81345">
    <property type="entry name" value="ABC transporter involved in vitamin B12 uptake, BtuC"/>
    <property type="match status" value="1"/>
</dbReference>
<feature type="transmembrane region" description="Helical" evidence="8">
    <location>
        <begin position="90"/>
        <end position="108"/>
    </location>
</feature>
<dbReference type="GO" id="GO:0022857">
    <property type="term" value="F:transmembrane transporter activity"/>
    <property type="evidence" value="ECO:0007669"/>
    <property type="project" value="InterPro"/>
</dbReference>
<organism evidence="10 11">
    <name type="scientific">Candidatus Allofournierella pullicola</name>
    <dbReference type="NCBI Taxonomy" id="2838596"/>
    <lineage>
        <taxon>Bacteria</taxon>
        <taxon>Bacillati</taxon>
        <taxon>Bacillota</taxon>
        <taxon>Clostridia</taxon>
        <taxon>Eubacteriales</taxon>
        <taxon>Oscillospiraceae</taxon>
        <taxon>Allofournierella</taxon>
    </lineage>
</organism>
<gene>
    <name evidence="10" type="ORF">H9865_01930</name>
</gene>
<dbReference type="PANTHER" id="PTHR30472:SF25">
    <property type="entry name" value="ABC TRANSPORTER PERMEASE PROTEIN MJ0876-RELATED"/>
    <property type="match status" value="1"/>
</dbReference>
<dbReference type="Pfam" id="PF01032">
    <property type="entry name" value="FecCD"/>
    <property type="match status" value="1"/>
</dbReference>
<reference evidence="10" key="2">
    <citation type="submission" date="2021-04" db="EMBL/GenBank/DDBJ databases">
        <authorList>
            <person name="Gilroy R."/>
        </authorList>
    </citation>
    <scope>NUCLEOTIDE SEQUENCE</scope>
    <source>
        <strain evidence="10">2239</strain>
    </source>
</reference>
<evidence type="ECO:0000256" key="6">
    <source>
        <dbReference type="ARBA" id="ARBA00022989"/>
    </source>
</evidence>
<dbReference type="PANTHER" id="PTHR30472">
    <property type="entry name" value="FERRIC ENTEROBACTIN TRANSPORT SYSTEM PERMEASE PROTEIN"/>
    <property type="match status" value="1"/>
</dbReference>
<sequence length="327" mass="32761">MNSTRTRAALAGCLVAVAALAAAGLLTGSFPLSFSEILQDPGGLSARVFWQLRLPRTLMGLAGGWALGMAGGVYQTVFANPLASPDLTGVSSGASLGAAAAIVLGAGGRLSVTLFSFAFGMAALAAVLGLVSAARLARTGSYLLAGVIVSSLAEAGLMVLKTLADPEGQLGAIESWTMGSLSAVTAQKIALPALLAAGCALLLWLARKPILMLSLGESTARSLGLDPALWRALVLSLTTLMVAAVVSVCGAVAFAGLIAPHIAFFLGGRRGGSYLALCGLCGAAVLLAADLPARLLNLPLSIFTVAAAVPVLLVLLVRQGRGGEDDA</sequence>
<keyword evidence="6 8" id="KW-1133">Transmembrane helix</keyword>
<protein>
    <submittedName>
        <fullName evidence="10">Iron ABC transporter permease</fullName>
    </submittedName>
</protein>
<dbReference type="CDD" id="cd06550">
    <property type="entry name" value="TM_ABC_iron-siderophores_like"/>
    <property type="match status" value="1"/>
</dbReference>
<keyword evidence="7 8" id="KW-0472">Membrane</keyword>
<dbReference type="InterPro" id="IPR037294">
    <property type="entry name" value="ABC_BtuC-like"/>
</dbReference>
<keyword evidence="9" id="KW-0732">Signal</keyword>
<keyword evidence="4" id="KW-1003">Cell membrane</keyword>
<evidence type="ECO:0000256" key="5">
    <source>
        <dbReference type="ARBA" id="ARBA00022692"/>
    </source>
</evidence>
<evidence type="ECO:0000313" key="10">
    <source>
        <dbReference type="EMBL" id="HIX04860.1"/>
    </source>
</evidence>
<evidence type="ECO:0000256" key="7">
    <source>
        <dbReference type="ARBA" id="ARBA00023136"/>
    </source>
</evidence>
<evidence type="ECO:0000256" key="2">
    <source>
        <dbReference type="ARBA" id="ARBA00007935"/>
    </source>
</evidence>
<reference evidence="10" key="1">
    <citation type="journal article" date="2021" name="PeerJ">
        <title>Extensive microbial diversity within the chicken gut microbiome revealed by metagenomics and culture.</title>
        <authorList>
            <person name="Gilroy R."/>
            <person name="Ravi A."/>
            <person name="Getino M."/>
            <person name="Pursley I."/>
            <person name="Horton D.L."/>
            <person name="Alikhan N.F."/>
            <person name="Baker D."/>
            <person name="Gharbi K."/>
            <person name="Hall N."/>
            <person name="Watson M."/>
            <person name="Adriaenssens E.M."/>
            <person name="Foster-Nyarko E."/>
            <person name="Jarju S."/>
            <person name="Secka A."/>
            <person name="Antonio M."/>
            <person name="Oren A."/>
            <person name="Chaudhuri R.R."/>
            <person name="La Ragione R."/>
            <person name="Hildebrand F."/>
            <person name="Pallen M.J."/>
        </authorList>
    </citation>
    <scope>NUCLEOTIDE SEQUENCE</scope>
    <source>
        <strain evidence="10">2239</strain>
    </source>
</reference>
<feature type="transmembrane region" description="Helical" evidence="8">
    <location>
        <begin position="141"/>
        <end position="160"/>
    </location>
</feature>
<dbReference type="InterPro" id="IPR000522">
    <property type="entry name" value="ABC_transptr_permease_BtuC"/>
</dbReference>
<dbReference type="GO" id="GO:0005886">
    <property type="term" value="C:plasma membrane"/>
    <property type="evidence" value="ECO:0007669"/>
    <property type="project" value="UniProtKB-SubCell"/>
</dbReference>
<proteinExistence type="inferred from homology"/>
<feature type="transmembrane region" description="Helical" evidence="8">
    <location>
        <begin position="228"/>
        <end position="259"/>
    </location>
</feature>
<feature type="transmembrane region" description="Helical" evidence="8">
    <location>
        <begin position="296"/>
        <end position="317"/>
    </location>
</feature>
<comment type="similarity">
    <text evidence="2">Belongs to the binding-protein-dependent transport system permease family. FecCD subfamily.</text>
</comment>
<feature type="transmembrane region" description="Helical" evidence="8">
    <location>
        <begin position="59"/>
        <end position="78"/>
    </location>
</feature>
<comment type="subcellular location">
    <subcellularLocation>
        <location evidence="1">Cell membrane</location>
        <topology evidence="1">Multi-pass membrane protein</topology>
    </subcellularLocation>
</comment>
<evidence type="ECO:0000256" key="3">
    <source>
        <dbReference type="ARBA" id="ARBA00022448"/>
    </source>
</evidence>
<feature type="chain" id="PRO_5039379899" evidence="9">
    <location>
        <begin position="22"/>
        <end position="327"/>
    </location>
</feature>
<name>A0A9D1V2F5_9FIRM</name>
<evidence type="ECO:0000256" key="4">
    <source>
        <dbReference type="ARBA" id="ARBA00022475"/>
    </source>
</evidence>
<keyword evidence="3" id="KW-0813">Transport</keyword>
<feature type="transmembrane region" description="Helical" evidence="8">
    <location>
        <begin position="271"/>
        <end position="289"/>
    </location>
</feature>
<evidence type="ECO:0000256" key="8">
    <source>
        <dbReference type="SAM" id="Phobius"/>
    </source>
</evidence>
<feature type="transmembrane region" description="Helical" evidence="8">
    <location>
        <begin position="189"/>
        <end position="207"/>
    </location>
</feature>
<accession>A0A9D1V2F5</accession>
<keyword evidence="5 8" id="KW-0812">Transmembrane</keyword>
<evidence type="ECO:0000256" key="9">
    <source>
        <dbReference type="SAM" id="SignalP"/>
    </source>
</evidence>
<dbReference type="AlphaFoldDB" id="A0A9D1V2F5"/>
<evidence type="ECO:0000256" key="1">
    <source>
        <dbReference type="ARBA" id="ARBA00004651"/>
    </source>
</evidence>
<feature type="transmembrane region" description="Helical" evidence="8">
    <location>
        <begin position="114"/>
        <end position="134"/>
    </location>
</feature>
<dbReference type="Gene3D" id="1.10.3470.10">
    <property type="entry name" value="ABC transporter involved in vitamin B12 uptake, BtuC"/>
    <property type="match status" value="1"/>
</dbReference>
<comment type="caution">
    <text evidence="10">The sequence shown here is derived from an EMBL/GenBank/DDBJ whole genome shotgun (WGS) entry which is preliminary data.</text>
</comment>
<dbReference type="Proteomes" id="UP000824193">
    <property type="component" value="Unassembled WGS sequence"/>
</dbReference>
<dbReference type="EMBL" id="DXFW01000004">
    <property type="protein sequence ID" value="HIX04860.1"/>
    <property type="molecule type" value="Genomic_DNA"/>
</dbReference>